<evidence type="ECO:0000313" key="2">
    <source>
        <dbReference type="EMBL" id="KWT75643.1"/>
    </source>
</evidence>
<sequence>MDYSKATEFEDFNIILKGIINYLKEQCGGDAALDDDQEALISEVVSYVDLQARLKRKLLQIGIALSAERNIDALLEMIVTEAMNFTSADGGTLYITSPDAKSLTFKIIHNNSLNVKKGGISGEPLKFPPVPLFKDDGTKNMHNVSTYVALTGETINFPDVYEIEGFDFKGTKEYDKKNNYRSRSMLVTPMKNHEGEIIGVLQLINAGDGTGTVIQFSPDYQFLIESLASQAAIAITNTTLIRELKELLDSFVKVIASAIDEKSPYTGGHIRRVAELTMDIATELGKSQEDRWKNFTLTPEEQMELKTAALMHDVGKITTPEYVVDKSTKLETITDRIETVIMGIEVLKRDIEIRYLKKKSELEAEHGGNGQSALQRLAEDFTQRIAELDDDIEFLKKANIGGEFISDAHIERINKIASYSITVKGKAEPILCDDELANLCIRRGTLNDEERKVIMNHVTMSIKMLSQLPWPKSMKNVPIYAGQHHEKLDGTGYPYGLSADKLSTKSRIMAIADIFEALTAADRPYRPGKKLSECVRILGFMVKDKHVDKELVDFLITSGIIVNYAKKEMKDYQLDNFTYDGKEYKVM</sequence>
<dbReference type="InterPro" id="IPR003018">
    <property type="entry name" value="GAF"/>
</dbReference>
<dbReference type="CDD" id="cd00077">
    <property type="entry name" value="HDc"/>
    <property type="match status" value="2"/>
</dbReference>
<protein>
    <submittedName>
        <fullName evidence="2">Metal-dependent phosphohydrolase</fullName>
        <ecNumber evidence="2">3.1.4.52</ecNumber>
    </submittedName>
</protein>
<dbReference type="InterPro" id="IPR006674">
    <property type="entry name" value="HD_domain"/>
</dbReference>
<feature type="domain" description="HD-GYP" evidence="1">
    <location>
        <begin position="244"/>
        <end position="331"/>
    </location>
</feature>
<dbReference type="Gene3D" id="1.10.3210.10">
    <property type="entry name" value="Hypothetical protein af1432"/>
    <property type="match status" value="2"/>
</dbReference>
<accession>A0ABR5SB16</accession>
<evidence type="ECO:0000259" key="1">
    <source>
        <dbReference type="PROSITE" id="PS51832"/>
    </source>
</evidence>
<dbReference type="Gene3D" id="3.30.450.40">
    <property type="match status" value="1"/>
</dbReference>
<dbReference type="PANTHER" id="PTHR43155:SF2">
    <property type="entry name" value="CYCLIC DI-GMP PHOSPHODIESTERASE PA4108"/>
    <property type="match status" value="1"/>
</dbReference>
<keyword evidence="2" id="KW-0378">Hydrolase</keyword>
<dbReference type="Pfam" id="PF01590">
    <property type="entry name" value="GAF"/>
    <property type="match status" value="1"/>
</dbReference>
<proteinExistence type="predicted"/>
<gene>
    <name evidence="2" type="ORF">ASN18_3243</name>
</gene>
<dbReference type="EC" id="3.1.4.52" evidence="2"/>
<reference evidence="2 3" key="1">
    <citation type="submission" date="2015-11" db="EMBL/GenBank/DDBJ databases">
        <authorList>
            <person name="Lin W."/>
        </authorList>
    </citation>
    <scope>NUCLEOTIDE SEQUENCE [LARGE SCALE GENOMIC DNA]</scope>
    <source>
        <strain evidence="2 3">HCH-1</strain>
    </source>
</reference>
<dbReference type="GO" id="GO:0071111">
    <property type="term" value="F:cyclic-guanylate-specific phosphodiesterase activity"/>
    <property type="evidence" value="ECO:0007669"/>
    <property type="project" value="UniProtKB-EC"/>
</dbReference>
<dbReference type="InterPro" id="IPR003607">
    <property type="entry name" value="HD/PDEase_dom"/>
</dbReference>
<dbReference type="EMBL" id="LNQR01000129">
    <property type="protein sequence ID" value="KWT75643.1"/>
    <property type="molecule type" value="Genomic_DNA"/>
</dbReference>
<keyword evidence="3" id="KW-1185">Reference proteome</keyword>
<dbReference type="SUPFAM" id="SSF109604">
    <property type="entry name" value="HD-domain/PDEase-like"/>
    <property type="match status" value="2"/>
</dbReference>
<dbReference type="Pfam" id="PF01966">
    <property type="entry name" value="HD"/>
    <property type="match status" value="1"/>
</dbReference>
<dbReference type="Pfam" id="PF13487">
    <property type="entry name" value="HD_5"/>
    <property type="match status" value="1"/>
</dbReference>
<dbReference type="Proteomes" id="UP000060487">
    <property type="component" value="Unassembled WGS sequence"/>
</dbReference>
<dbReference type="InterPro" id="IPR037522">
    <property type="entry name" value="HD_GYP_dom"/>
</dbReference>
<dbReference type="InterPro" id="IPR029016">
    <property type="entry name" value="GAF-like_dom_sf"/>
</dbReference>
<evidence type="ECO:0000313" key="3">
    <source>
        <dbReference type="Proteomes" id="UP000060487"/>
    </source>
</evidence>
<comment type="caution">
    <text evidence="2">The sequence shown here is derived from an EMBL/GenBank/DDBJ whole genome shotgun (WGS) entry which is preliminary data.</text>
</comment>
<organism evidence="2 3">
    <name type="scientific">Candidatus Magnetominusculus xianensis</name>
    <dbReference type="NCBI Taxonomy" id="1748249"/>
    <lineage>
        <taxon>Bacteria</taxon>
        <taxon>Pseudomonadati</taxon>
        <taxon>Nitrospirota</taxon>
        <taxon>Nitrospiria</taxon>
        <taxon>Nitrospirales</taxon>
        <taxon>Nitrospiraceae</taxon>
        <taxon>Candidatus Magnetominusculus</taxon>
    </lineage>
</organism>
<dbReference type="RefSeq" id="WP_085053842.1">
    <property type="nucleotide sequence ID" value="NZ_LNQR01000129.1"/>
</dbReference>
<dbReference type="SMART" id="SM00471">
    <property type="entry name" value="HDc"/>
    <property type="match status" value="1"/>
</dbReference>
<dbReference type="SMART" id="SM00065">
    <property type="entry name" value="GAF"/>
    <property type="match status" value="1"/>
</dbReference>
<dbReference type="PROSITE" id="PS51832">
    <property type="entry name" value="HD_GYP"/>
    <property type="match status" value="2"/>
</dbReference>
<feature type="domain" description="HD-GYP" evidence="1">
    <location>
        <begin position="371"/>
        <end position="571"/>
    </location>
</feature>
<dbReference type="PANTHER" id="PTHR43155">
    <property type="entry name" value="CYCLIC DI-GMP PHOSPHODIESTERASE PA4108-RELATED"/>
    <property type="match status" value="1"/>
</dbReference>
<name>A0ABR5SB16_9BACT</name>
<dbReference type="SUPFAM" id="SSF55781">
    <property type="entry name" value="GAF domain-like"/>
    <property type="match status" value="1"/>
</dbReference>